<evidence type="ECO:0000313" key="9">
    <source>
        <dbReference type="Proteomes" id="UP000321532"/>
    </source>
</evidence>
<feature type="transmembrane region" description="Helical" evidence="7">
    <location>
        <begin position="44"/>
        <end position="63"/>
    </location>
</feature>
<proteinExistence type="inferred from homology"/>
<keyword evidence="9" id="KW-1185">Reference proteome</keyword>
<comment type="caution">
    <text evidence="8">The sequence shown here is derived from an EMBL/GenBank/DDBJ whole genome shotgun (WGS) entry which is preliminary data.</text>
</comment>
<name>A0A512AW82_9BACT</name>
<accession>A0A512AW82</accession>
<keyword evidence="4 7" id="KW-0812">Transmembrane</keyword>
<dbReference type="OrthoDB" id="9813193at2"/>
<organism evidence="8 9">
    <name type="scientific">Adhaeribacter aerolatus</name>
    <dbReference type="NCBI Taxonomy" id="670289"/>
    <lineage>
        <taxon>Bacteria</taxon>
        <taxon>Pseudomonadati</taxon>
        <taxon>Bacteroidota</taxon>
        <taxon>Cytophagia</taxon>
        <taxon>Cytophagales</taxon>
        <taxon>Hymenobacteraceae</taxon>
        <taxon>Adhaeribacter</taxon>
    </lineage>
</organism>
<gene>
    <name evidence="8" type="ORF">AAE02nite_16430</name>
</gene>
<reference evidence="8 9" key="1">
    <citation type="submission" date="2019-07" db="EMBL/GenBank/DDBJ databases">
        <title>Whole genome shotgun sequence of Adhaeribacter aerolatus NBRC 106133.</title>
        <authorList>
            <person name="Hosoyama A."/>
            <person name="Uohara A."/>
            <person name="Ohji S."/>
            <person name="Ichikawa N."/>
        </authorList>
    </citation>
    <scope>NUCLEOTIDE SEQUENCE [LARGE SCALE GENOMIC DNA]</scope>
    <source>
        <strain evidence="8 9">NBRC 106133</strain>
    </source>
</reference>
<dbReference type="EMBL" id="BJYS01000009">
    <property type="protein sequence ID" value="GEO03979.1"/>
    <property type="molecule type" value="Genomic_DNA"/>
</dbReference>
<keyword evidence="6 7" id="KW-0472">Membrane</keyword>
<evidence type="ECO:0000256" key="2">
    <source>
        <dbReference type="ARBA" id="ARBA00006679"/>
    </source>
</evidence>
<comment type="similarity">
    <text evidence="2">Belongs to the DoxX family.</text>
</comment>
<dbReference type="PANTHER" id="PTHR33452">
    <property type="entry name" value="OXIDOREDUCTASE CATD-RELATED"/>
    <property type="match status" value="1"/>
</dbReference>
<keyword evidence="5 7" id="KW-1133">Transmembrane helix</keyword>
<dbReference type="Proteomes" id="UP000321532">
    <property type="component" value="Unassembled WGS sequence"/>
</dbReference>
<protein>
    <recommendedName>
        <fullName evidence="10">DoxX family protein</fullName>
    </recommendedName>
</protein>
<dbReference type="Pfam" id="PF07681">
    <property type="entry name" value="DoxX"/>
    <property type="match status" value="1"/>
</dbReference>
<dbReference type="PANTHER" id="PTHR33452:SF1">
    <property type="entry name" value="INNER MEMBRANE PROTEIN YPHA-RELATED"/>
    <property type="match status" value="1"/>
</dbReference>
<dbReference type="RefSeq" id="WP_146896939.1">
    <property type="nucleotide sequence ID" value="NZ_BJYS01000009.1"/>
</dbReference>
<evidence type="ECO:0000313" key="8">
    <source>
        <dbReference type="EMBL" id="GEO03979.1"/>
    </source>
</evidence>
<feature type="transmembrane region" description="Helical" evidence="7">
    <location>
        <begin position="69"/>
        <end position="94"/>
    </location>
</feature>
<evidence type="ECO:0000256" key="5">
    <source>
        <dbReference type="ARBA" id="ARBA00022989"/>
    </source>
</evidence>
<evidence type="ECO:0000256" key="6">
    <source>
        <dbReference type="ARBA" id="ARBA00023136"/>
    </source>
</evidence>
<evidence type="ECO:0000256" key="4">
    <source>
        <dbReference type="ARBA" id="ARBA00022692"/>
    </source>
</evidence>
<keyword evidence="3" id="KW-1003">Cell membrane</keyword>
<dbReference type="AlphaFoldDB" id="A0A512AW82"/>
<dbReference type="InterPro" id="IPR032808">
    <property type="entry name" value="DoxX"/>
</dbReference>
<evidence type="ECO:0000256" key="3">
    <source>
        <dbReference type="ARBA" id="ARBA00022475"/>
    </source>
</evidence>
<evidence type="ECO:0000256" key="1">
    <source>
        <dbReference type="ARBA" id="ARBA00004651"/>
    </source>
</evidence>
<comment type="subcellular location">
    <subcellularLocation>
        <location evidence="1">Cell membrane</location>
        <topology evidence="1">Multi-pass membrane protein</topology>
    </subcellularLocation>
</comment>
<feature type="transmembrane region" description="Helical" evidence="7">
    <location>
        <begin position="12"/>
        <end position="32"/>
    </location>
</feature>
<evidence type="ECO:0000256" key="7">
    <source>
        <dbReference type="SAM" id="Phobius"/>
    </source>
</evidence>
<feature type="transmembrane region" description="Helical" evidence="7">
    <location>
        <begin position="106"/>
        <end position="125"/>
    </location>
</feature>
<sequence>MKIAALYYPHFHQGVLLLRLGIGISFMCHGWPKLAAGPELWEPLGGAMGIWGIHFAPVFWGFIGSLAEFAGGLLLALGLFFRPTCILLVIQMIVATSSHVSQGQSFSEYSHALEMAILFFCWLFIGPGKYSLDARLSKPTHT</sequence>
<evidence type="ECO:0008006" key="10">
    <source>
        <dbReference type="Google" id="ProtNLM"/>
    </source>
</evidence>
<dbReference type="InterPro" id="IPR051907">
    <property type="entry name" value="DoxX-like_oxidoreductase"/>
</dbReference>
<dbReference type="GO" id="GO:0005886">
    <property type="term" value="C:plasma membrane"/>
    <property type="evidence" value="ECO:0007669"/>
    <property type="project" value="UniProtKB-SubCell"/>
</dbReference>